<comment type="caution">
    <text evidence="1">The sequence shown here is derived from an EMBL/GenBank/DDBJ whole genome shotgun (WGS) entry which is preliminary data.</text>
</comment>
<dbReference type="SUPFAM" id="SSF52540">
    <property type="entry name" value="P-loop containing nucleoside triphosphate hydrolases"/>
    <property type="match status" value="1"/>
</dbReference>
<accession>A0AAD4BDJ8</accession>
<gene>
    <name evidence="1" type="ORF">L210DRAFT_3571051</name>
</gene>
<dbReference type="EMBL" id="WHUW01000121">
    <property type="protein sequence ID" value="KAF8422793.1"/>
    <property type="molecule type" value="Genomic_DNA"/>
</dbReference>
<name>A0AAD4BDJ8_BOLED</name>
<keyword evidence="2" id="KW-1185">Reference proteome</keyword>
<reference evidence="1" key="2">
    <citation type="journal article" date="2020" name="Nat. Commun.">
        <title>Large-scale genome sequencing of mycorrhizal fungi provides insights into the early evolution of symbiotic traits.</title>
        <authorList>
            <person name="Miyauchi S."/>
            <person name="Kiss E."/>
            <person name="Kuo A."/>
            <person name="Drula E."/>
            <person name="Kohler A."/>
            <person name="Sanchez-Garcia M."/>
            <person name="Morin E."/>
            <person name="Andreopoulos B."/>
            <person name="Barry K.W."/>
            <person name="Bonito G."/>
            <person name="Buee M."/>
            <person name="Carver A."/>
            <person name="Chen C."/>
            <person name="Cichocki N."/>
            <person name="Clum A."/>
            <person name="Culley D."/>
            <person name="Crous P.W."/>
            <person name="Fauchery L."/>
            <person name="Girlanda M."/>
            <person name="Hayes R.D."/>
            <person name="Keri Z."/>
            <person name="LaButti K."/>
            <person name="Lipzen A."/>
            <person name="Lombard V."/>
            <person name="Magnuson J."/>
            <person name="Maillard F."/>
            <person name="Murat C."/>
            <person name="Nolan M."/>
            <person name="Ohm R.A."/>
            <person name="Pangilinan J."/>
            <person name="Pereira M.F."/>
            <person name="Perotto S."/>
            <person name="Peter M."/>
            <person name="Pfister S."/>
            <person name="Riley R."/>
            <person name="Sitrit Y."/>
            <person name="Stielow J.B."/>
            <person name="Szollosi G."/>
            <person name="Zifcakova L."/>
            <person name="Stursova M."/>
            <person name="Spatafora J.W."/>
            <person name="Tedersoo L."/>
            <person name="Vaario L.M."/>
            <person name="Yamada A."/>
            <person name="Yan M."/>
            <person name="Wang P."/>
            <person name="Xu J."/>
            <person name="Bruns T."/>
            <person name="Baldrian P."/>
            <person name="Vilgalys R."/>
            <person name="Dunand C."/>
            <person name="Henrissat B."/>
            <person name="Grigoriev I.V."/>
            <person name="Hibbett D."/>
            <person name="Nagy L.G."/>
            <person name="Martin F.M."/>
        </authorList>
    </citation>
    <scope>NUCLEOTIDE SEQUENCE</scope>
    <source>
        <strain evidence="1">BED1</strain>
    </source>
</reference>
<evidence type="ECO:0008006" key="3">
    <source>
        <dbReference type="Google" id="ProtNLM"/>
    </source>
</evidence>
<proteinExistence type="predicted"/>
<reference evidence="1" key="1">
    <citation type="submission" date="2019-10" db="EMBL/GenBank/DDBJ databases">
        <authorList>
            <consortium name="DOE Joint Genome Institute"/>
            <person name="Kuo A."/>
            <person name="Miyauchi S."/>
            <person name="Kiss E."/>
            <person name="Drula E."/>
            <person name="Kohler A."/>
            <person name="Sanchez-Garcia M."/>
            <person name="Andreopoulos B."/>
            <person name="Barry K.W."/>
            <person name="Bonito G."/>
            <person name="Buee M."/>
            <person name="Carver A."/>
            <person name="Chen C."/>
            <person name="Cichocki N."/>
            <person name="Clum A."/>
            <person name="Culley D."/>
            <person name="Crous P.W."/>
            <person name="Fauchery L."/>
            <person name="Girlanda M."/>
            <person name="Hayes R."/>
            <person name="Keri Z."/>
            <person name="LaButti K."/>
            <person name="Lipzen A."/>
            <person name="Lombard V."/>
            <person name="Magnuson J."/>
            <person name="Maillard F."/>
            <person name="Morin E."/>
            <person name="Murat C."/>
            <person name="Nolan M."/>
            <person name="Ohm R."/>
            <person name="Pangilinan J."/>
            <person name="Pereira M."/>
            <person name="Perotto S."/>
            <person name="Peter M."/>
            <person name="Riley R."/>
            <person name="Sitrit Y."/>
            <person name="Stielow B."/>
            <person name="Szollosi G."/>
            <person name="Zifcakova L."/>
            <person name="Stursova M."/>
            <person name="Spatafora J.W."/>
            <person name="Tedersoo L."/>
            <person name="Vaario L.-M."/>
            <person name="Yamada A."/>
            <person name="Yan M."/>
            <person name="Wang P."/>
            <person name="Xu J."/>
            <person name="Bruns T."/>
            <person name="Baldrian P."/>
            <person name="Vilgalys R."/>
            <person name="Henrissat B."/>
            <person name="Grigoriev I.V."/>
            <person name="Hibbett D."/>
            <person name="Nagy L.G."/>
            <person name="Martin F.M."/>
        </authorList>
    </citation>
    <scope>NUCLEOTIDE SEQUENCE</scope>
    <source>
        <strain evidence="1">BED1</strain>
    </source>
</reference>
<organism evidence="1 2">
    <name type="scientific">Boletus edulis BED1</name>
    <dbReference type="NCBI Taxonomy" id="1328754"/>
    <lineage>
        <taxon>Eukaryota</taxon>
        <taxon>Fungi</taxon>
        <taxon>Dikarya</taxon>
        <taxon>Basidiomycota</taxon>
        <taxon>Agaricomycotina</taxon>
        <taxon>Agaricomycetes</taxon>
        <taxon>Agaricomycetidae</taxon>
        <taxon>Boletales</taxon>
        <taxon>Boletineae</taxon>
        <taxon>Boletaceae</taxon>
        <taxon>Boletoideae</taxon>
        <taxon>Boletus</taxon>
    </lineage>
</organism>
<evidence type="ECO:0000313" key="2">
    <source>
        <dbReference type="Proteomes" id="UP001194468"/>
    </source>
</evidence>
<protein>
    <recommendedName>
        <fullName evidence="3">G domain-containing protein</fullName>
    </recommendedName>
</protein>
<evidence type="ECO:0000313" key="1">
    <source>
        <dbReference type="EMBL" id="KAF8422793.1"/>
    </source>
</evidence>
<dbReference type="Proteomes" id="UP001194468">
    <property type="component" value="Unassembled WGS sequence"/>
</dbReference>
<dbReference type="InterPro" id="IPR027417">
    <property type="entry name" value="P-loop_NTPase"/>
</dbReference>
<dbReference type="Gene3D" id="3.40.50.300">
    <property type="entry name" value="P-loop containing nucleotide triphosphate hydrolases"/>
    <property type="match status" value="1"/>
</dbReference>
<sequence>MIHNFLTQLLAGLWNKFKQGSPVHAPSISKNDIVIFVVGPTGSGKSWFIKEATRAESVKSSRGYHPSSVKVQAIRCGLTDEAKADPQKGGVESIVFVDTPSFLTASDDIDAQKEITTWIDQMGHKPRYLGIIYMHRIETDPAIERIGDHLQELATIPRFGDNYQPLRLHVVVSYDRTSGSISYSRIKKHEDGLRTQMLSLPKSRWQPSMHQDHFQGEPEVAWKAVEELIKSDRTERGSL</sequence>
<dbReference type="AlphaFoldDB" id="A0AAD4BDJ8"/>